<protein>
    <submittedName>
        <fullName evidence="1">Uncharacterized protein</fullName>
    </submittedName>
</protein>
<name>E0STY4_IGNAA</name>
<gene>
    <name evidence="1" type="ordered locus">Igag_0934</name>
</gene>
<evidence type="ECO:0000313" key="2">
    <source>
        <dbReference type="Proteomes" id="UP000001304"/>
    </source>
</evidence>
<dbReference type="Proteomes" id="UP000001304">
    <property type="component" value="Chromosome"/>
</dbReference>
<accession>E0STY4</accession>
<reference evidence="1 2" key="1">
    <citation type="journal article" date="2010" name="Stand. Genomic Sci.">
        <title>Complete genome sequence of Ignisphaera aggregans type strain (AQ1.S1).</title>
        <authorList>
            <person name="Goker M."/>
            <person name="Held B."/>
            <person name="Lapidus A."/>
            <person name="Nolan M."/>
            <person name="Spring S."/>
            <person name="Yasawong M."/>
            <person name="Lucas S."/>
            <person name="Glavina Del Rio T."/>
            <person name="Tice H."/>
            <person name="Cheng J.F."/>
            <person name="Goodwin L."/>
            <person name="Tapia R."/>
            <person name="Pitluck S."/>
            <person name="Liolios K."/>
            <person name="Ivanova N."/>
            <person name="Mavromatis K."/>
            <person name="Mikhailova N."/>
            <person name="Pati A."/>
            <person name="Chen A."/>
            <person name="Palaniappan K."/>
            <person name="Brambilla E."/>
            <person name="Land M."/>
            <person name="Hauser L."/>
            <person name="Chang Y.J."/>
            <person name="Jeffries C.D."/>
            <person name="Brettin T."/>
            <person name="Detter J.C."/>
            <person name="Han C."/>
            <person name="Rohde M."/>
            <person name="Sikorski J."/>
            <person name="Woyke T."/>
            <person name="Bristow J."/>
            <person name="Eisen J.A."/>
            <person name="Markowitz V."/>
            <person name="Hugenholtz P."/>
            <person name="Kyrpides N.C."/>
            <person name="Klenk H.P."/>
        </authorList>
    </citation>
    <scope>NUCLEOTIDE SEQUENCE [LARGE SCALE GENOMIC DNA]</scope>
    <source>
        <strain evidence="2">DSM 17230 / JCM 13409 / AQ1.S1</strain>
    </source>
</reference>
<evidence type="ECO:0000313" key="1">
    <source>
        <dbReference type="EMBL" id="ADM27750.1"/>
    </source>
</evidence>
<dbReference type="AlphaFoldDB" id="E0STY4"/>
<proteinExistence type="predicted"/>
<dbReference type="HOGENOM" id="CLU_2340119_0_0_2"/>
<dbReference type="STRING" id="583356.Igag_0934"/>
<keyword evidence="2" id="KW-1185">Reference proteome</keyword>
<dbReference type="EMBL" id="CP002098">
    <property type="protein sequence ID" value="ADM27750.1"/>
    <property type="molecule type" value="Genomic_DNA"/>
</dbReference>
<dbReference type="BioCyc" id="IAGG583356:GHAH-917-MONOMER"/>
<dbReference type="KEGG" id="iag:Igag_0934"/>
<organism evidence="1 2">
    <name type="scientific">Ignisphaera aggregans (strain DSM 17230 / JCM 13409 / AQ1.S1)</name>
    <dbReference type="NCBI Taxonomy" id="583356"/>
    <lineage>
        <taxon>Archaea</taxon>
        <taxon>Thermoproteota</taxon>
        <taxon>Thermoprotei</taxon>
        <taxon>Desulfurococcales</taxon>
        <taxon>Desulfurococcaceae</taxon>
        <taxon>Ignisphaera</taxon>
    </lineage>
</organism>
<sequence>MRRISVVAILILFMSIAIVYAEKTSWVVPGRYAEYRVSIVNSSTPGLQIGDAGYIKWLVRTVYSDRAEIEIIVDVVPEPGDIKIDNLFSRYYLEAYL</sequence>